<protein>
    <submittedName>
        <fullName evidence="1 3">Uncharacterized protein</fullName>
    </submittedName>
</protein>
<proteinExistence type="predicted"/>
<dbReference type="OrthoDB" id="5970161at2759"/>
<gene>
    <name evidence="1" type="ORF">SSLN_LOCUS5755</name>
</gene>
<reference evidence="3" key="1">
    <citation type="submission" date="2016-06" db="UniProtKB">
        <authorList>
            <consortium name="WormBaseParasite"/>
        </authorList>
    </citation>
    <scope>IDENTIFICATION</scope>
</reference>
<dbReference type="Proteomes" id="UP000275846">
    <property type="component" value="Unassembled WGS sequence"/>
</dbReference>
<evidence type="ECO:0000313" key="3">
    <source>
        <dbReference type="WBParaSite" id="SSLN_0000594201-mRNA-1"/>
    </source>
</evidence>
<dbReference type="AlphaFoldDB" id="A0A183SNF7"/>
<keyword evidence="2" id="KW-1185">Reference proteome</keyword>
<name>A0A183SNF7_SCHSO</name>
<dbReference type="WBParaSite" id="SSLN_0000594201-mRNA-1">
    <property type="protein sequence ID" value="SSLN_0000594201-mRNA-1"/>
    <property type="gene ID" value="SSLN_0000594201"/>
</dbReference>
<dbReference type="STRING" id="70667.A0A183SNF7"/>
<evidence type="ECO:0000313" key="2">
    <source>
        <dbReference type="Proteomes" id="UP000275846"/>
    </source>
</evidence>
<reference evidence="1 2" key="2">
    <citation type="submission" date="2018-11" db="EMBL/GenBank/DDBJ databases">
        <authorList>
            <consortium name="Pathogen Informatics"/>
        </authorList>
    </citation>
    <scope>NUCLEOTIDE SEQUENCE [LARGE SCALE GENOMIC DNA]</scope>
    <source>
        <strain evidence="1 2">NST_G2</strain>
    </source>
</reference>
<evidence type="ECO:0000313" key="1">
    <source>
        <dbReference type="EMBL" id="VDL92140.1"/>
    </source>
</evidence>
<dbReference type="EMBL" id="UYSU01033388">
    <property type="protein sequence ID" value="VDL92140.1"/>
    <property type="molecule type" value="Genomic_DNA"/>
</dbReference>
<organism evidence="3">
    <name type="scientific">Schistocephalus solidus</name>
    <name type="common">Tapeworm</name>
    <dbReference type="NCBI Taxonomy" id="70667"/>
    <lineage>
        <taxon>Eukaryota</taxon>
        <taxon>Metazoa</taxon>
        <taxon>Spiralia</taxon>
        <taxon>Lophotrochozoa</taxon>
        <taxon>Platyhelminthes</taxon>
        <taxon>Cestoda</taxon>
        <taxon>Eucestoda</taxon>
        <taxon>Diphyllobothriidea</taxon>
        <taxon>Diphyllobothriidae</taxon>
        <taxon>Schistocephalus</taxon>
    </lineage>
</organism>
<sequence>MLTTCAFDDLKGGELDDISQLTPSCFHFGVIIWSMQVLQFLGYLVAESKNLLTLGPSSGLKSEPQLGDDEAVIHPTIGIADRFGYQHVLSISPPDENIVKQLRVPRPRVHPRGLVLRRKAEEDVGQQETVFGTHSQKKVAFMVTAIETMGTQRSLPGSVVYHKLGIEVTSRLRHSHQYGMQILVKFVLCRIIARHWVSVGADDGGELVSPKRQAEAHQAIIDTLRQTGQTSHDVVLDGKGNISIASLSL</sequence>
<accession>A0A183SNF7</accession>